<gene>
    <name evidence="3" type="ORF">Pma05_77010</name>
</gene>
<evidence type="ECO:0000256" key="1">
    <source>
        <dbReference type="ARBA" id="ARBA00023172"/>
    </source>
</evidence>
<evidence type="ECO:0000313" key="4">
    <source>
        <dbReference type="Proteomes" id="UP000621500"/>
    </source>
</evidence>
<name>A0ABQ4F2J3_9ACTN</name>
<keyword evidence="1" id="KW-0233">DNA recombination</keyword>
<reference evidence="3 4" key="1">
    <citation type="submission" date="2021-01" db="EMBL/GenBank/DDBJ databases">
        <title>Whole genome shotgun sequence of Plantactinospora mayteni NBRC 109088.</title>
        <authorList>
            <person name="Komaki H."/>
            <person name="Tamura T."/>
        </authorList>
    </citation>
    <scope>NUCLEOTIDE SEQUENCE [LARGE SCALE GENOMIC DNA]</scope>
    <source>
        <strain evidence="3 4">NBRC 109088</strain>
    </source>
</reference>
<dbReference type="Gene3D" id="1.10.443.10">
    <property type="entry name" value="Intergrase catalytic core"/>
    <property type="match status" value="1"/>
</dbReference>
<protein>
    <recommendedName>
        <fullName evidence="5">Integrase</fullName>
    </recommendedName>
</protein>
<evidence type="ECO:0000256" key="2">
    <source>
        <dbReference type="SAM" id="MobiDB-lite"/>
    </source>
</evidence>
<evidence type="ECO:0008006" key="5">
    <source>
        <dbReference type="Google" id="ProtNLM"/>
    </source>
</evidence>
<feature type="compositionally biased region" description="Low complexity" evidence="2">
    <location>
        <begin position="496"/>
        <end position="512"/>
    </location>
</feature>
<proteinExistence type="predicted"/>
<dbReference type="EMBL" id="BONX01000065">
    <property type="protein sequence ID" value="GIH01129.1"/>
    <property type="molecule type" value="Genomic_DNA"/>
</dbReference>
<feature type="region of interest" description="Disordered" evidence="2">
    <location>
        <begin position="496"/>
        <end position="515"/>
    </location>
</feature>
<evidence type="ECO:0000313" key="3">
    <source>
        <dbReference type="EMBL" id="GIH01129.1"/>
    </source>
</evidence>
<dbReference type="RefSeq" id="WP_203862425.1">
    <property type="nucleotide sequence ID" value="NZ_BAAAZQ010000035.1"/>
</dbReference>
<dbReference type="InterPro" id="IPR011010">
    <property type="entry name" value="DNA_brk_join_enz"/>
</dbReference>
<dbReference type="Proteomes" id="UP000621500">
    <property type="component" value="Unassembled WGS sequence"/>
</dbReference>
<accession>A0ABQ4F2J3</accession>
<sequence length="633" mass="69316">MERPPTTSVAGQHAGCNSSRHLVDLKRFTIWLDTRAQQQALRDLTAADLAAYSSHLDSVLGRGASREVAEVAVRLFWRYRTVLPTDRLSVDPLDADGWGNSTRRRAENTTLRIPEDVMGPLLAWCLRFVDDFAPDIIAARAHWQKHRHARRRSRLPAAAVQEQLHATLERYLSSGRPLPGHAGKVNYSALAAEIGCSDSALYLPPNSTKIAAVAARTGITVSPPVPIPITGQLDGQPWLPHIGTSTSDPNGTVPLAILLQAACYITIAYLSGMRDSEIKHLRRNCVRTHRDSTGHPYRWTITSLAFKGETDPAGTTANWVIGAAAARAVDVLQRLQPDTVDELFRTVANGGTRNSPETRPTRTQHVGRTNELLNQFTTWVNTYCHTHGRTDTIPPMPGGHSLQTRQFRRTLAWHIARRPGGAIVGAIQYRHLSIHMFEGYAGTSESGFRAEVEAEQALARGEHLLAMTTSHHHANLTGPAAADAQRRITTFTAAADTAPSTTPSPAHPAAGTGFTGAVVTDPARLKRLMQRRDPHIYPGTYSTCVFDPAKAMCHPRPDSGGTTRPAQAACQPLDCRNTALTLANRAALRAEADQISIQLDQRPPLPPLLIHRLTDRRDKITTFLTRHEPTEAP</sequence>
<dbReference type="InterPro" id="IPR013762">
    <property type="entry name" value="Integrase-like_cat_sf"/>
</dbReference>
<organism evidence="3 4">
    <name type="scientific">Plantactinospora mayteni</name>
    <dbReference type="NCBI Taxonomy" id="566021"/>
    <lineage>
        <taxon>Bacteria</taxon>
        <taxon>Bacillati</taxon>
        <taxon>Actinomycetota</taxon>
        <taxon>Actinomycetes</taxon>
        <taxon>Micromonosporales</taxon>
        <taxon>Micromonosporaceae</taxon>
        <taxon>Plantactinospora</taxon>
    </lineage>
</organism>
<keyword evidence="4" id="KW-1185">Reference proteome</keyword>
<dbReference type="SUPFAM" id="SSF56349">
    <property type="entry name" value="DNA breaking-rejoining enzymes"/>
    <property type="match status" value="1"/>
</dbReference>
<comment type="caution">
    <text evidence="3">The sequence shown here is derived from an EMBL/GenBank/DDBJ whole genome shotgun (WGS) entry which is preliminary data.</text>
</comment>